<gene>
    <name evidence="2" type="primary">OBP82</name>
    <name evidence="3" type="synonym">100119573</name>
</gene>
<dbReference type="Gene3D" id="1.10.238.20">
    <property type="entry name" value="Pheromone/general odorant binding protein domain"/>
    <property type="match status" value="1"/>
</dbReference>
<dbReference type="OrthoDB" id="6595846at2759"/>
<keyword evidence="4" id="KW-1185">Reference proteome</keyword>
<dbReference type="Pfam" id="PF01395">
    <property type="entry name" value="PBP_GOBP"/>
    <property type="match status" value="1"/>
</dbReference>
<evidence type="ECO:0000313" key="2">
    <source>
        <dbReference type="EMBL" id="CCD17851.1"/>
    </source>
</evidence>
<feature type="signal peptide" evidence="1">
    <location>
        <begin position="1"/>
        <end position="19"/>
    </location>
</feature>
<dbReference type="SMR" id="G8B1T7"/>
<evidence type="ECO:0000313" key="4">
    <source>
        <dbReference type="Proteomes" id="UP000002358"/>
    </source>
</evidence>
<dbReference type="EnsemblMetazoa" id="XM_001603269">
    <property type="protein sequence ID" value="XP_001603319"/>
    <property type="gene ID" value="LOC100119573"/>
</dbReference>
<dbReference type="SMART" id="SM00708">
    <property type="entry name" value="PhBP"/>
    <property type="match status" value="1"/>
</dbReference>
<dbReference type="CTD" id="100165186"/>
<accession>G8B1T7</accession>
<keyword evidence="1" id="KW-0732">Signal</keyword>
<reference evidence="2" key="1">
    <citation type="submission" date="2011-08" db="EMBL/GenBank/DDBJ databases">
        <authorList>
            <person name="Zhou J."/>
        </authorList>
    </citation>
    <scope>NUCLEOTIDE SEQUENCE</scope>
    <source>
        <strain evidence="2">AsmCX</strain>
    </source>
</reference>
<dbReference type="GO" id="GO:0005549">
    <property type="term" value="F:odorant binding"/>
    <property type="evidence" value="ECO:0007669"/>
    <property type="project" value="InterPro"/>
</dbReference>
<dbReference type="InterPro" id="IPR006170">
    <property type="entry name" value="PBP/GOBP"/>
</dbReference>
<feature type="chain" id="PRO_5014574441" evidence="1">
    <location>
        <begin position="20"/>
        <end position="126"/>
    </location>
</feature>
<dbReference type="KEGG" id="nvi:100119573"/>
<name>G8B1T7_NASVI</name>
<protein>
    <submittedName>
        <fullName evidence="2">Putative odorant binding protein 82</fullName>
    </submittedName>
</protein>
<dbReference type="InParanoid" id="G8B1T7"/>
<evidence type="ECO:0000313" key="3">
    <source>
        <dbReference type="EnsemblMetazoa" id="XP_001603319"/>
    </source>
</evidence>
<proteinExistence type="predicted"/>
<evidence type="ECO:0000256" key="1">
    <source>
        <dbReference type="SAM" id="SignalP"/>
    </source>
</evidence>
<reference evidence="2" key="2">
    <citation type="submission" date="2011-11" db="EMBL/GenBank/DDBJ databases">
        <title>Unique features of odorant binding proteins revealed by genome annotation and comparative analyses of the parasitoid wasp Nasonia vitripennis.</title>
        <authorList>
            <person name="Zhou J.J."/>
            <person name="Vieira F.G."/>
            <person name="Foret S."/>
            <person name="He X.L."/>
            <person name="Rozas J."/>
            <person name="Field L.M."/>
        </authorList>
    </citation>
    <scope>NUCLEOTIDE SEQUENCE</scope>
    <source>
        <strain evidence="2">AsmCX</strain>
    </source>
</reference>
<sequence length="126" mass="13779">MKRVMALVGAFLLVSAVQCDDMPFWNEKVECAQSMGISPDQMTSMLTSNDAQMNCVHACVLEKIGGMVDGKLSLDSLMESLEKLKAEVKDYDATKAGIHQCFDQASGDRCESAGKFAMCMQEHMQG</sequence>
<dbReference type="AlphaFoldDB" id="G8B1T7"/>
<dbReference type="InterPro" id="IPR036728">
    <property type="entry name" value="PBP_GOBP_sf"/>
</dbReference>
<reference evidence="3" key="3">
    <citation type="submission" date="2021-01" db="UniProtKB">
        <authorList>
            <consortium name="EnsemblMetazoa"/>
        </authorList>
    </citation>
    <scope>IDENTIFICATION</scope>
</reference>
<organism evidence="2">
    <name type="scientific">Nasonia vitripennis</name>
    <name type="common">Parasitic wasp</name>
    <dbReference type="NCBI Taxonomy" id="7425"/>
    <lineage>
        <taxon>Eukaryota</taxon>
        <taxon>Metazoa</taxon>
        <taxon>Ecdysozoa</taxon>
        <taxon>Arthropoda</taxon>
        <taxon>Hexapoda</taxon>
        <taxon>Insecta</taxon>
        <taxon>Pterygota</taxon>
        <taxon>Neoptera</taxon>
        <taxon>Endopterygota</taxon>
        <taxon>Hymenoptera</taxon>
        <taxon>Apocrita</taxon>
        <taxon>Proctotrupomorpha</taxon>
        <taxon>Chalcidoidea</taxon>
        <taxon>Pteromalidae</taxon>
        <taxon>Pteromalinae</taxon>
        <taxon>Nasonia</taxon>
    </lineage>
</organism>
<dbReference type="SUPFAM" id="SSF47565">
    <property type="entry name" value="Insect pheromone/odorant-binding proteins"/>
    <property type="match status" value="1"/>
</dbReference>
<dbReference type="Proteomes" id="UP000002358">
    <property type="component" value="Chromosome 4"/>
</dbReference>
<dbReference type="HOGENOM" id="CLU_155455_0_0_1"/>
<dbReference type="CDD" id="cd23992">
    <property type="entry name" value="PBP_GOBP"/>
    <property type="match status" value="1"/>
</dbReference>
<dbReference type="GeneID" id="100119573"/>
<dbReference type="EMBL" id="HE578267">
    <property type="protein sequence ID" value="CCD17851.1"/>
    <property type="molecule type" value="Genomic_DNA"/>
</dbReference>